<dbReference type="InterPro" id="IPR023187">
    <property type="entry name" value="Tscrpt_reg_MarR-type_CS"/>
</dbReference>
<dbReference type="AlphaFoldDB" id="A0A087BIQ2"/>
<proteinExistence type="predicted"/>
<evidence type="ECO:0000313" key="5">
    <source>
        <dbReference type="EMBL" id="KFI70902.1"/>
    </source>
</evidence>
<dbReference type="OrthoDB" id="122135at2"/>
<dbReference type="InterPro" id="IPR036390">
    <property type="entry name" value="WH_DNA-bd_sf"/>
</dbReference>
<comment type="caution">
    <text evidence="5">The sequence shown here is derived from an EMBL/GenBank/DDBJ whole genome shotgun (WGS) entry which is preliminary data.</text>
</comment>
<dbReference type="InterPro" id="IPR039422">
    <property type="entry name" value="MarR/SlyA-like"/>
</dbReference>
<keyword evidence="6" id="KW-1185">Reference proteome</keyword>
<dbReference type="PANTHER" id="PTHR33164:SF43">
    <property type="entry name" value="HTH-TYPE TRANSCRIPTIONAL REPRESSOR YETL"/>
    <property type="match status" value="1"/>
</dbReference>
<dbReference type="eggNOG" id="COG1846">
    <property type="taxonomic scope" value="Bacteria"/>
</dbReference>
<keyword evidence="2" id="KW-0238">DNA-binding</keyword>
<feature type="domain" description="HTH marR-type" evidence="4">
    <location>
        <begin position="8"/>
        <end position="145"/>
    </location>
</feature>
<protein>
    <submittedName>
        <fullName evidence="5">MarR family transcriptional regulator</fullName>
    </submittedName>
</protein>
<dbReference type="Proteomes" id="UP000029060">
    <property type="component" value="Unassembled WGS sequence"/>
</dbReference>
<evidence type="ECO:0000256" key="2">
    <source>
        <dbReference type="ARBA" id="ARBA00023125"/>
    </source>
</evidence>
<evidence type="ECO:0000256" key="1">
    <source>
        <dbReference type="ARBA" id="ARBA00023015"/>
    </source>
</evidence>
<dbReference type="GO" id="GO:0003700">
    <property type="term" value="F:DNA-binding transcription factor activity"/>
    <property type="evidence" value="ECO:0007669"/>
    <property type="project" value="InterPro"/>
</dbReference>
<keyword evidence="3" id="KW-0804">Transcription</keyword>
<dbReference type="PROSITE" id="PS50995">
    <property type="entry name" value="HTH_MARR_2"/>
    <property type="match status" value="1"/>
</dbReference>
<dbReference type="InterPro" id="IPR036388">
    <property type="entry name" value="WH-like_DNA-bd_sf"/>
</dbReference>
<dbReference type="InterPro" id="IPR000835">
    <property type="entry name" value="HTH_MarR-typ"/>
</dbReference>
<accession>A0A087BIQ2</accession>
<keyword evidence="1" id="KW-0805">Transcription regulation</keyword>
<dbReference type="SMART" id="SM00347">
    <property type="entry name" value="HTH_MARR"/>
    <property type="match status" value="1"/>
</dbReference>
<dbReference type="GO" id="GO:0006950">
    <property type="term" value="P:response to stress"/>
    <property type="evidence" value="ECO:0007669"/>
    <property type="project" value="TreeGrafter"/>
</dbReference>
<evidence type="ECO:0000256" key="3">
    <source>
        <dbReference type="ARBA" id="ARBA00023163"/>
    </source>
</evidence>
<sequence>METTSLERLHPIDELYTLGLRLDKVYGALAKRHGETYFSMGVLEELRDHPEGRMQKQLCIPLYMPKQTASSVISSLEERGLVTTKASESDRRSKVHTLTEAGLEKARRVGAEERRAEELCMNQIGVDRIAAMIDTMHELVQRVEETMNNDPTPEGCEA</sequence>
<gene>
    <name evidence="5" type="ORF">BMERY_0355</name>
</gene>
<dbReference type="PANTHER" id="PTHR33164">
    <property type="entry name" value="TRANSCRIPTIONAL REGULATOR, MARR FAMILY"/>
    <property type="match status" value="1"/>
</dbReference>
<dbReference type="GO" id="GO:0003677">
    <property type="term" value="F:DNA binding"/>
    <property type="evidence" value="ECO:0007669"/>
    <property type="project" value="UniProtKB-KW"/>
</dbReference>
<dbReference type="EMBL" id="JGZC01000005">
    <property type="protein sequence ID" value="KFI70902.1"/>
    <property type="molecule type" value="Genomic_DNA"/>
</dbReference>
<dbReference type="STRING" id="78345.BMERY_0355"/>
<organism evidence="5 6">
    <name type="scientific">Bifidobacterium merycicum</name>
    <dbReference type="NCBI Taxonomy" id="78345"/>
    <lineage>
        <taxon>Bacteria</taxon>
        <taxon>Bacillati</taxon>
        <taxon>Actinomycetota</taxon>
        <taxon>Actinomycetes</taxon>
        <taxon>Bifidobacteriales</taxon>
        <taxon>Bifidobacteriaceae</taxon>
        <taxon>Bifidobacterium</taxon>
    </lineage>
</organism>
<evidence type="ECO:0000313" key="6">
    <source>
        <dbReference type="Proteomes" id="UP000029060"/>
    </source>
</evidence>
<dbReference type="Pfam" id="PF12802">
    <property type="entry name" value="MarR_2"/>
    <property type="match status" value="1"/>
</dbReference>
<dbReference type="PROSITE" id="PS01117">
    <property type="entry name" value="HTH_MARR_1"/>
    <property type="match status" value="1"/>
</dbReference>
<evidence type="ECO:0000259" key="4">
    <source>
        <dbReference type="PROSITE" id="PS50995"/>
    </source>
</evidence>
<dbReference type="SUPFAM" id="SSF46785">
    <property type="entry name" value="Winged helix' DNA-binding domain"/>
    <property type="match status" value="1"/>
</dbReference>
<dbReference type="RefSeq" id="WP_033522845.1">
    <property type="nucleotide sequence ID" value="NZ_CAMJII010000004.1"/>
</dbReference>
<reference evidence="5 6" key="1">
    <citation type="submission" date="2014-03" db="EMBL/GenBank/DDBJ databases">
        <title>Genomics of Bifidobacteria.</title>
        <authorList>
            <person name="Ventura M."/>
            <person name="Milani C."/>
            <person name="Lugli G.A."/>
        </authorList>
    </citation>
    <scope>NUCLEOTIDE SEQUENCE [LARGE SCALE GENOMIC DNA]</scope>
    <source>
        <strain evidence="5 6">LMG 11341</strain>
    </source>
</reference>
<name>A0A087BIQ2_9BIFI</name>
<dbReference type="Gene3D" id="1.10.10.10">
    <property type="entry name" value="Winged helix-like DNA-binding domain superfamily/Winged helix DNA-binding domain"/>
    <property type="match status" value="1"/>
</dbReference>